<proteinExistence type="inferred from homology"/>
<dbReference type="InterPro" id="IPR042177">
    <property type="entry name" value="Cell/Rod_1"/>
</dbReference>
<dbReference type="Proteomes" id="UP000279908">
    <property type="component" value="Unassembled WGS sequence"/>
</dbReference>
<name>A0A3S0NA34_CHLPH</name>
<comment type="caution">
    <text evidence="8">The sequence shown here is derived from an EMBL/GenBank/DDBJ whole genome shotgun (WGS) entry which is preliminary data.</text>
</comment>
<dbReference type="InterPro" id="IPR055342">
    <property type="entry name" value="MreC_beta-barrel_core"/>
</dbReference>
<evidence type="ECO:0000256" key="3">
    <source>
        <dbReference type="ARBA" id="ARBA00022960"/>
    </source>
</evidence>
<dbReference type="PANTHER" id="PTHR34138:SF1">
    <property type="entry name" value="CELL SHAPE-DETERMINING PROTEIN MREC"/>
    <property type="match status" value="1"/>
</dbReference>
<evidence type="ECO:0000256" key="2">
    <source>
        <dbReference type="ARBA" id="ARBA00013855"/>
    </source>
</evidence>
<gene>
    <name evidence="8" type="primary">mreC</name>
    <name evidence="8" type="ORF">EKD02_06700</name>
    <name evidence="6" type="ORF">FP507_07190</name>
    <name evidence="7" type="ORF">GJ685_02995</name>
</gene>
<reference evidence="7 11" key="3">
    <citation type="submission" date="2019-11" db="EMBL/GenBank/DDBJ databases">
        <title>Green- and brown-colored morphotypes of Chlorobia in the stratified aquatic ecosystems of Kandalaksha Gulf (White Sea): A model for study of the accessory genome evolution.</title>
        <authorList>
            <person name="Grouzdev D.S."/>
        </authorList>
    </citation>
    <scope>NUCLEOTIDE SEQUENCE [LARGE SCALE GENOMIC DNA]</scope>
    <source>
        <strain evidence="7 11">ZM</strain>
    </source>
</reference>
<dbReference type="RefSeq" id="WP_011890438.1">
    <property type="nucleotide sequence ID" value="NZ_CP041698.1"/>
</dbReference>
<evidence type="ECO:0000313" key="8">
    <source>
        <dbReference type="EMBL" id="RTY37517.1"/>
    </source>
</evidence>
<comment type="similarity">
    <text evidence="1">Belongs to the MreC family.</text>
</comment>
<dbReference type="EMBL" id="RXYK01000009">
    <property type="protein sequence ID" value="RTY37517.1"/>
    <property type="molecule type" value="Genomic_DNA"/>
</dbReference>
<dbReference type="Pfam" id="PF04085">
    <property type="entry name" value="MreC"/>
    <property type="match status" value="1"/>
</dbReference>
<keyword evidence="3" id="KW-0133">Cell shape</keyword>
<dbReference type="InterPro" id="IPR007221">
    <property type="entry name" value="MreC"/>
</dbReference>
<dbReference type="GO" id="GO:0005886">
    <property type="term" value="C:plasma membrane"/>
    <property type="evidence" value="ECO:0007669"/>
    <property type="project" value="TreeGrafter"/>
</dbReference>
<evidence type="ECO:0000313" key="7">
    <source>
        <dbReference type="EMBL" id="MWV54030.1"/>
    </source>
</evidence>
<keyword evidence="11" id="KW-1185">Reference proteome</keyword>
<feature type="domain" description="Rod shape-determining protein MreC beta-barrel core" evidence="5">
    <location>
        <begin position="113"/>
        <end position="258"/>
    </location>
</feature>
<protein>
    <recommendedName>
        <fullName evidence="2">Cell shape-determining protein MreC</fullName>
    </recommendedName>
    <alternativeName>
        <fullName evidence="4">Cell shape protein MreC</fullName>
    </alternativeName>
</protein>
<evidence type="ECO:0000313" key="9">
    <source>
        <dbReference type="Proteomes" id="UP000279908"/>
    </source>
</evidence>
<dbReference type="EMBL" id="VMRG01000001">
    <property type="protein sequence ID" value="KAA6232861.1"/>
    <property type="molecule type" value="Genomic_DNA"/>
</dbReference>
<dbReference type="EMBL" id="WUBZ01000006">
    <property type="protein sequence ID" value="MWV54030.1"/>
    <property type="molecule type" value="Genomic_DNA"/>
</dbReference>
<dbReference type="Proteomes" id="UP000489351">
    <property type="component" value="Unassembled WGS sequence"/>
</dbReference>
<dbReference type="NCBIfam" id="NF010532">
    <property type="entry name" value="PRK13922.9-3"/>
    <property type="match status" value="1"/>
</dbReference>
<evidence type="ECO:0000313" key="6">
    <source>
        <dbReference type="EMBL" id="KAA6232861.1"/>
    </source>
</evidence>
<evidence type="ECO:0000259" key="5">
    <source>
        <dbReference type="Pfam" id="PF04085"/>
    </source>
</evidence>
<dbReference type="PANTHER" id="PTHR34138">
    <property type="entry name" value="CELL SHAPE-DETERMINING PROTEIN MREC"/>
    <property type="match status" value="1"/>
</dbReference>
<dbReference type="InterPro" id="IPR042175">
    <property type="entry name" value="Cell/Rod_MreC_2"/>
</dbReference>
<dbReference type="Gene3D" id="2.40.10.350">
    <property type="entry name" value="Rod shape-determining protein MreC, domain 2"/>
    <property type="match status" value="1"/>
</dbReference>
<reference evidence="6 10" key="2">
    <citation type="submission" date="2019-07" db="EMBL/GenBank/DDBJ databases">
        <title>Draft genome Sequence of Chlorobium phaeovibrioides sp. strain PhvTcv-s14, from the Phylum Chlorobi.</title>
        <authorList>
            <person name="Babenko V."/>
            <person name="Boldyreva D."/>
            <person name="Kanygina A."/>
            <person name="Selezneva O."/>
            <person name="Akopiyan T."/>
            <person name="Lunina O."/>
        </authorList>
    </citation>
    <scope>NUCLEOTIDE SEQUENCE [LARGE SCALE GENOMIC DNA]</scope>
    <source>
        <strain evidence="6 10">GrTcv12</strain>
    </source>
</reference>
<dbReference type="AlphaFoldDB" id="A0A3S0NA34"/>
<reference evidence="8 9" key="1">
    <citation type="submission" date="2018-12" db="EMBL/GenBank/DDBJ databases">
        <authorList>
            <person name="Lunina O.N."/>
            <person name="Grouzdev D.S."/>
            <person name="Gorlenko V.M."/>
            <person name="Savvichev A.S."/>
        </authorList>
    </citation>
    <scope>NUCLEOTIDE SEQUENCE [LARGE SCALE GENOMIC DNA]</scope>
    <source>
        <strain evidence="8 9">BrKhr-17</strain>
    </source>
</reference>
<dbReference type="Gene3D" id="2.40.10.340">
    <property type="entry name" value="Rod shape-determining protein MreC, domain 1"/>
    <property type="match status" value="1"/>
</dbReference>
<dbReference type="OMA" id="MQQIINF"/>
<dbReference type="Proteomes" id="UP000327458">
    <property type="component" value="Unassembled WGS sequence"/>
</dbReference>
<accession>A0A3S0NA34</accession>
<organism evidence="8 9">
    <name type="scientific">Chlorobium phaeovibrioides</name>
    <dbReference type="NCBI Taxonomy" id="1094"/>
    <lineage>
        <taxon>Bacteria</taxon>
        <taxon>Pseudomonadati</taxon>
        <taxon>Chlorobiota</taxon>
        <taxon>Chlorobiia</taxon>
        <taxon>Chlorobiales</taxon>
        <taxon>Chlorobiaceae</taxon>
        <taxon>Chlorobium/Pelodictyon group</taxon>
        <taxon>Chlorobium</taxon>
    </lineage>
</organism>
<sequence>MKKFFGFFFRNNSWLLLIALSAISLGFIKMEQENVVQRLNNAGTGFRAAIASKIASYSYLIGLKNENDRLLETNIALIGRILSTENAIRNEADRTRILSQKAESLKSFTLARVVDRQFSSRENMLLIDGGRSRGIRTDMTVMTPRGLVGRVVAVSEHYAKVMPLIHIDFRASVVSSESGTMGVLAWKGGREDMATVDHVPISSSLKTGEEMLTTNFSTFAVPGLPVGRVVSIKQGALFSTVTIRLAVDFASLNHVVVVSLNRDPEKLRLLEGKIESGTGR</sequence>
<evidence type="ECO:0000313" key="10">
    <source>
        <dbReference type="Proteomes" id="UP000327458"/>
    </source>
</evidence>
<dbReference type="GO" id="GO:0008360">
    <property type="term" value="P:regulation of cell shape"/>
    <property type="evidence" value="ECO:0007669"/>
    <property type="project" value="UniProtKB-KW"/>
</dbReference>
<evidence type="ECO:0000313" key="11">
    <source>
        <dbReference type="Proteomes" id="UP000489351"/>
    </source>
</evidence>
<evidence type="ECO:0000256" key="4">
    <source>
        <dbReference type="ARBA" id="ARBA00032089"/>
    </source>
</evidence>
<evidence type="ECO:0000256" key="1">
    <source>
        <dbReference type="ARBA" id="ARBA00009369"/>
    </source>
</evidence>